<dbReference type="InterPro" id="IPR006204">
    <property type="entry name" value="GHMP_kinase_N_dom"/>
</dbReference>
<reference evidence="5 6" key="1">
    <citation type="submission" date="2020-08" db="EMBL/GenBank/DDBJ databases">
        <title>Genomic Encyclopedia of Type Strains, Phase IV (KMG-IV): sequencing the most valuable type-strain genomes for metagenomic binning, comparative biology and taxonomic classification.</title>
        <authorList>
            <person name="Goeker M."/>
        </authorList>
    </citation>
    <scope>NUCLEOTIDE SEQUENCE [LARGE SCALE GENOMIC DNA]</scope>
    <source>
        <strain evidence="5 6">YIM 65646</strain>
    </source>
</reference>
<dbReference type="EMBL" id="JACHGT010000017">
    <property type="protein sequence ID" value="MBB6038686.1"/>
    <property type="molecule type" value="Genomic_DNA"/>
</dbReference>
<keyword evidence="6" id="KW-1185">Reference proteome</keyword>
<dbReference type="GO" id="GO:0005524">
    <property type="term" value="F:ATP binding"/>
    <property type="evidence" value="ECO:0007669"/>
    <property type="project" value="InterPro"/>
</dbReference>
<protein>
    <submittedName>
        <fullName evidence="5">Uncharacterized protein involved in propanediol utilization</fullName>
    </submittedName>
</protein>
<dbReference type="Gene3D" id="3.30.230.10">
    <property type="match status" value="1"/>
</dbReference>
<sequence>MTSTRNTESMAVPARSIGRDSCVGHHGEILQGTFRIAGRLVRALVTLPTPEVVAEASVVLDHLRPDIVVSPSSRRKAAAAAELALRTLGVGGGCRVTLRSNAPAGIGVGTSTCDVVATIRAVAAAAGRTLSALEVARLAVVAETASDSVMLPGAVTLFAHREGRVLEVLAAALPPLLIVGCHTGPAGGVDTLGLPPARYTDDEIARMNVMLGGLRHAARRSDAVLLGRIATLSAQMNQRFLPVPQFAELCGIADAVGAVGVQVAHSGKVAGIMFDKRDPAADKAAELCRRELESIGISNSYQFVPEIPSMPSAAGFSTDWLRRTGVADLRHSQGVPV</sequence>
<evidence type="ECO:0000313" key="6">
    <source>
        <dbReference type="Proteomes" id="UP000548476"/>
    </source>
</evidence>
<dbReference type="RefSeq" id="WP_184791463.1">
    <property type="nucleotide sequence ID" value="NZ_BONT01000069.1"/>
</dbReference>
<name>A0A841FRK5_9ACTN</name>
<organism evidence="5 6">
    <name type="scientific">Phytomonospora endophytica</name>
    <dbReference type="NCBI Taxonomy" id="714109"/>
    <lineage>
        <taxon>Bacteria</taxon>
        <taxon>Bacillati</taxon>
        <taxon>Actinomycetota</taxon>
        <taxon>Actinomycetes</taxon>
        <taxon>Micromonosporales</taxon>
        <taxon>Micromonosporaceae</taxon>
        <taxon>Phytomonospora</taxon>
    </lineage>
</organism>
<dbReference type="InterPro" id="IPR012363">
    <property type="entry name" value="PduX"/>
</dbReference>
<dbReference type="SUPFAM" id="SSF54211">
    <property type="entry name" value="Ribosomal protein S5 domain 2-like"/>
    <property type="match status" value="1"/>
</dbReference>
<dbReference type="InterPro" id="IPR013750">
    <property type="entry name" value="GHMP_kinase_C_dom"/>
</dbReference>
<dbReference type="AlphaFoldDB" id="A0A841FRK5"/>
<comment type="caution">
    <text evidence="5">The sequence shown here is derived from an EMBL/GenBank/DDBJ whole genome shotgun (WGS) entry which is preliminary data.</text>
</comment>
<evidence type="ECO:0000256" key="1">
    <source>
        <dbReference type="ARBA" id="ARBA00022679"/>
    </source>
</evidence>
<evidence type="ECO:0000259" key="4">
    <source>
        <dbReference type="Pfam" id="PF08544"/>
    </source>
</evidence>
<proteinExistence type="predicted"/>
<dbReference type="InterPro" id="IPR020568">
    <property type="entry name" value="Ribosomal_Su5_D2-typ_SF"/>
</dbReference>
<keyword evidence="1" id="KW-0808">Transferase</keyword>
<dbReference type="InterPro" id="IPR014721">
    <property type="entry name" value="Ribsml_uS5_D2-typ_fold_subgr"/>
</dbReference>
<dbReference type="GO" id="GO:0016301">
    <property type="term" value="F:kinase activity"/>
    <property type="evidence" value="ECO:0007669"/>
    <property type="project" value="UniProtKB-KW"/>
</dbReference>
<dbReference type="Pfam" id="PF08544">
    <property type="entry name" value="GHMP_kinases_C"/>
    <property type="match status" value="1"/>
</dbReference>
<dbReference type="Proteomes" id="UP000548476">
    <property type="component" value="Unassembled WGS sequence"/>
</dbReference>
<gene>
    <name evidence="5" type="ORF">HNR73_006572</name>
</gene>
<dbReference type="Pfam" id="PF00288">
    <property type="entry name" value="GHMP_kinases_N"/>
    <property type="match status" value="1"/>
</dbReference>
<evidence type="ECO:0000313" key="5">
    <source>
        <dbReference type="EMBL" id="MBB6038686.1"/>
    </source>
</evidence>
<evidence type="ECO:0000256" key="2">
    <source>
        <dbReference type="ARBA" id="ARBA00022777"/>
    </source>
</evidence>
<feature type="domain" description="GHMP kinase C-terminal" evidence="4">
    <location>
        <begin position="215"/>
        <end position="289"/>
    </location>
</feature>
<feature type="domain" description="GHMP kinase N-terminal" evidence="3">
    <location>
        <begin position="78"/>
        <end position="144"/>
    </location>
</feature>
<keyword evidence="2" id="KW-0418">Kinase</keyword>
<dbReference type="PIRSF" id="PIRSF033887">
    <property type="entry name" value="PduX"/>
    <property type="match status" value="1"/>
</dbReference>
<accession>A0A841FRK5</accession>
<evidence type="ECO:0000259" key="3">
    <source>
        <dbReference type="Pfam" id="PF00288"/>
    </source>
</evidence>